<proteinExistence type="predicted"/>
<dbReference type="RefSeq" id="WP_069465697.1">
    <property type="nucleotide sequence ID" value="NZ_FODD01000024.1"/>
</dbReference>
<dbReference type="AlphaFoldDB" id="A0A1H8P704"/>
<dbReference type="EMBL" id="FODD01000024">
    <property type="protein sequence ID" value="SEO37514.1"/>
    <property type="molecule type" value="Genomic_DNA"/>
</dbReference>
<sequence length="222" mass="24153">MSDGTAAIRGYRLVVPREWRKIPVQRGTDQAVKALLDEAFARHGRDQVAQYRRELEGRLRGMIAQARQNAGVDLYLPFGRAEHNLPASFLISYAEFGKPEAPDPRTVLAEVLAQSPGGESLELDGTPAVRTERLYAADPARDVPYPSRRVEYVLPVPGTADSWLVASFSTFGAGDPDDPTARLLCALFDAIMSTFRWHPARPEGPADPSEAVGAAARPLGTS</sequence>
<feature type="region of interest" description="Disordered" evidence="1">
    <location>
        <begin position="199"/>
        <end position="222"/>
    </location>
</feature>
<evidence type="ECO:0000313" key="3">
    <source>
        <dbReference type="Proteomes" id="UP000181951"/>
    </source>
</evidence>
<accession>A0A1H8P704</accession>
<reference evidence="2 3" key="1">
    <citation type="submission" date="2016-10" db="EMBL/GenBank/DDBJ databases">
        <authorList>
            <person name="de Groot N.N."/>
        </authorList>
    </citation>
    <scope>NUCLEOTIDE SEQUENCE [LARGE SCALE GENOMIC DNA]</scope>
    <source>
        <strain evidence="2 3">CGMCC 4.2026</strain>
    </source>
</reference>
<name>A0A1H8P704_9ACTN</name>
<keyword evidence="3" id="KW-1185">Reference proteome</keyword>
<gene>
    <name evidence="2" type="ORF">SAMN05216267_1024139</name>
</gene>
<evidence type="ECO:0000256" key="1">
    <source>
        <dbReference type="SAM" id="MobiDB-lite"/>
    </source>
</evidence>
<dbReference type="Proteomes" id="UP000181951">
    <property type="component" value="Unassembled WGS sequence"/>
</dbReference>
<dbReference type="OrthoDB" id="4196369at2"/>
<organism evidence="2 3">
    <name type="scientific">Actinacidiphila rubida</name>
    <dbReference type="NCBI Taxonomy" id="310780"/>
    <lineage>
        <taxon>Bacteria</taxon>
        <taxon>Bacillati</taxon>
        <taxon>Actinomycetota</taxon>
        <taxon>Actinomycetes</taxon>
        <taxon>Kitasatosporales</taxon>
        <taxon>Streptomycetaceae</taxon>
        <taxon>Actinacidiphila</taxon>
    </lineage>
</organism>
<protein>
    <submittedName>
        <fullName evidence="2">Uncharacterized protein</fullName>
    </submittedName>
</protein>
<dbReference type="STRING" id="310780.SAMN05216267_1024139"/>
<evidence type="ECO:0000313" key="2">
    <source>
        <dbReference type="EMBL" id="SEO37514.1"/>
    </source>
</evidence>